<evidence type="ECO:0000313" key="2">
    <source>
        <dbReference type="EMBL" id="QCP34032.1"/>
    </source>
</evidence>
<dbReference type="KEGG" id="arf:AR1Y2_0578"/>
<dbReference type="Proteomes" id="UP000298653">
    <property type="component" value="Chromosome"/>
</dbReference>
<sequence>MKKPWMNRLAAVSLILAMGTGTIVNAKEEEMTGNPGGGTKYSR</sequence>
<feature type="chain" id="PRO_5021022049" evidence="1">
    <location>
        <begin position="27"/>
        <end position="43"/>
    </location>
</feature>
<dbReference type="AlphaFoldDB" id="A0A4P8I935"/>
<feature type="signal peptide" evidence="1">
    <location>
        <begin position="1"/>
        <end position="26"/>
    </location>
</feature>
<organism evidence="2 3">
    <name type="scientific">Anaerostipes rhamnosivorans</name>
    <dbReference type="NCBI Taxonomy" id="1229621"/>
    <lineage>
        <taxon>Bacteria</taxon>
        <taxon>Bacillati</taxon>
        <taxon>Bacillota</taxon>
        <taxon>Clostridia</taxon>
        <taxon>Lachnospirales</taxon>
        <taxon>Lachnospiraceae</taxon>
        <taxon>Anaerostipes</taxon>
    </lineage>
</organism>
<dbReference type="RefSeq" id="WP_282432130.1">
    <property type="nucleotide sequence ID" value="NZ_CP040058.1"/>
</dbReference>
<reference evidence="2 3" key="1">
    <citation type="submission" date="2019-05" db="EMBL/GenBank/DDBJ databases">
        <title>Complete genome sequencing of Anaerostipes rhamnosivorans.</title>
        <authorList>
            <person name="Bui T.P.N."/>
            <person name="de Vos W.M."/>
        </authorList>
    </citation>
    <scope>NUCLEOTIDE SEQUENCE [LARGE SCALE GENOMIC DNA]</scope>
    <source>
        <strain evidence="2 3">1y2</strain>
    </source>
</reference>
<keyword evidence="3" id="KW-1185">Reference proteome</keyword>
<protein>
    <submittedName>
        <fullName evidence="2">Uncharacterized protein</fullName>
    </submittedName>
</protein>
<name>A0A4P8I935_9FIRM</name>
<dbReference type="EMBL" id="CP040058">
    <property type="protein sequence ID" value="QCP34032.1"/>
    <property type="molecule type" value="Genomic_DNA"/>
</dbReference>
<gene>
    <name evidence="2" type="ORF">AR1Y2_0578</name>
</gene>
<evidence type="ECO:0000313" key="3">
    <source>
        <dbReference type="Proteomes" id="UP000298653"/>
    </source>
</evidence>
<evidence type="ECO:0000256" key="1">
    <source>
        <dbReference type="SAM" id="SignalP"/>
    </source>
</evidence>
<accession>A0A4P8I935</accession>
<keyword evidence="1" id="KW-0732">Signal</keyword>
<proteinExistence type="predicted"/>